<feature type="region of interest" description="Disordered" evidence="1">
    <location>
        <begin position="33"/>
        <end position="54"/>
    </location>
</feature>
<accession>A0AAV5HL60</accession>
<evidence type="ECO:0000256" key="1">
    <source>
        <dbReference type="SAM" id="MobiDB-lite"/>
    </source>
</evidence>
<dbReference type="AlphaFoldDB" id="A0AAV5HL60"/>
<dbReference type="EMBL" id="BPVZ01000003">
    <property type="protein sequence ID" value="GKU89542.1"/>
    <property type="molecule type" value="Genomic_DNA"/>
</dbReference>
<comment type="caution">
    <text evidence="2">The sequence shown here is derived from an EMBL/GenBank/DDBJ whole genome shotgun (WGS) entry which is preliminary data.</text>
</comment>
<dbReference type="Proteomes" id="UP001054252">
    <property type="component" value="Unassembled WGS sequence"/>
</dbReference>
<protein>
    <submittedName>
        <fullName evidence="2">Uncharacterized protein</fullName>
    </submittedName>
</protein>
<sequence length="54" mass="6388">MRRRLPRGDFRGSRQRAWKASLRQSLCGFCASDDRSKGSHWGHFNRKQRGQARQ</sequence>
<evidence type="ECO:0000313" key="2">
    <source>
        <dbReference type="EMBL" id="GKU89542.1"/>
    </source>
</evidence>
<evidence type="ECO:0000313" key="3">
    <source>
        <dbReference type="Proteomes" id="UP001054252"/>
    </source>
</evidence>
<name>A0AAV5HL60_9ROSI</name>
<keyword evidence="3" id="KW-1185">Reference proteome</keyword>
<feature type="compositionally biased region" description="Basic residues" evidence="1">
    <location>
        <begin position="38"/>
        <end position="54"/>
    </location>
</feature>
<reference evidence="2 3" key="1">
    <citation type="journal article" date="2021" name="Commun. Biol.">
        <title>The genome of Shorea leprosula (Dipterocarpaceae) highlights the ecological relevance of drought in aseasonal tropical rainforests.</title>
        <authorList>
            <person name="Ng K.K.S."/>
            <person name="Kobayashi M.J."/>
            <person name="Fawcett J.A."/>
            <person name="Hatakeyama M."/>
            <person name="Paape T."/>
            <person name="Ng C.H."/>
            <person name="Ang C.C."/>
            <person name="Tnah L.H."/>
            <person name="Lee C.T."/>
            <person name="Nishiyama T."/>
            <person name="Sese J."/>
            <person name="O'Brien M.J."/>
            <person name="Copetti D."/>
            <person name="Mohd Noor M.I."/>
            <person name="Ong R.C."/>
            <person name="Putra M."/>
            <person name="Sireger I.Z."/>
            <person name="Indrioko S."/>
            <person name="Kosugi Y."/>
            <person name="Izuno A."/>
            <person name="Isagi Y."/>
            <person name="Lee S.L."/>
            <person name="Shimizu K.K."/>
        </authorList>
    </citation>
    <scope>NUCLEOTIDE SEQUENCE [LARGE SCALE GENOMIC DNA]</scope>
    <source>
        <strain evidence="2">214</strain>
    </source>
</reference>
<organism evidence="2 3">
    <name type="scientific">Rubroshorea leprosula</name>
    <dbReference type="NCBI Taxonomy" id="152421"/>
    <lineage>
        <taxon>Eukaryota</taxon>
        <taxon>Viridiplantae</taxon>
        <taxon>Streptophyta</taxon>
        <taxon>Embryophyta</taxon>
        <taxon>Tracheophyta</taxon>
        <taxon>Spermatophyta</taxon>
        <taxon>Magnoliopsida</taxon>
        <taxon>eudicotyledons</taxon>
        <taxon>Gunneridae</taxon>
        <taxon>Pentapetalae</taxon>
        <taxon>rosids</taxon>
        <taxon>malvids</taxon>
        <taxon>Malvales</taxon>
        <taxon>Dipterocarpaceae</taxon>
        <taxon>Rubroshorea</taxon>
    </lineage>
</organism>
<proteinExistence type="predicted"/>
<gene>
    <name evidence="2" type="ORF">SLEP1_g3668</name>
</gene>